<protein>
    <submittedName>
        <fullName evidence="2">Uncharacterized protein</fullName>
    </submittedName>
</protein>
<dbReference type="Proteomes" id="UP000673552">
    <property type="component" value="Chromosome 36"/>
</dbReference>
<feature type="compositionally biased region" description="Low complexity" evidence="1">
    <location>
        <begin position="233"/>
        <end position="245"/>
    </location>
</feature>
<feature type="region of interest" description="Disordered" evidence="1">
    <location>
        <begin position="224"/>
        <end position="256"/>
    </location>
</feature>
<feature type="region of interest" description="Disordered" evidence="1">
    <location>
        <begin position="741"/>
        <end position="765"/>
    </location>
</feature>
<reference evidence="2 3" key="1">
    <citation type="submission" date="2021-03" db="EMBL/GenBank/DDBJ databases">
        <title>Leishmania (Mundinia) martiniquensis Genome sequencing and assembly.</title>
        <authorList>
            <person name="Almutairi H."/>
            <person name="Gatherer D."/>
        </authorList>
    </citation>
    <scope>NUCLEOTIDE SEQUENCE [LARGE SCALE GENOMIC DNA]</scope>
    <source>
        <strain evidence="2">LSCM1</strain>
    </source>
</reference>
<dbReference type="RefSeq" id="XP_067173834.1">
    <property type="nucleotide sequence ID" value="XM_067317729.1"/>
</dbReference>
<evidence type="ECO:0000313" key="2">
    <source>
        <dbReference type="EMBL" id="KAG5463897.1"/>
    </source>
</evidence>
<organism evidence="2 3">
    <name type="scientific">Leishmania martiniquensis</name>
    <dbReference type="NCBI Taxonomy" id="1580590"/>
    <lineage>
        <taxon>Eukaryota</taxon>
        <taxon>Discoba</taxon>
        <taxon>Euglenozoa</taxon>
        <taxon>Kinetoplastea</taxon>
        <taxon>Metakinetoplastina</taxon>
        <taxon>Trypanosomatida</taxon>
        <taxon>Trypanosomatidae</taxon>
        <taxon>Leishmaniinae</taxon>
        <taxon>Leishmania</taxon>
    </lineage>
</organism>
<dbReference type="KEGG" id="lmat:92510241"/>
<evidence type="ECO:0000313" key="3">
    <source>
        <dbReference type="Proteomes" id="UP000673552"/>
    </source>
</evidence>
<gene>
    <name evidence="2" type="ORF">LSCM1_00070</name>
</gene>
<feature type="compositionally biased region" description="Polar residues" evidence="1">
    <location>
        <begin position="630"/>
        <end position="663"/>
    </location>
</feature>
<dbReference type="OrthoDB" id="266174at2759"/>
<dbReference type="GeneID" id="92510241"/>
<sequence>MFSGFVATASHRSDDHKSGGEAAPLSALFSPRPSSASSSAGGSSGRQHRRQQAGSGEGPYPRVSPFSPFVGTEFSSPQADCREQRSDSAEYLTPFSAPGGCASVATVTASPSSDRAAVYSPSLQCASGSPYWPRALSALGHDAERQTFTSYSSPSPLHHDGKASTGPARTPTPRGNDDEPKASSVAGSAPPSRDTAFLPENSARQAVDSLEASADSADFAVMRSGTREGRQRSSQLSSSSPSSTPCAPPQEESPVGGVVAAERHAPAPRAPASPLRFSMMYREEEHRVRLETLEMEERRCLYRAHKAVLLVYRMWAAESNDKGYGEEDNDGLRLVFSQRVDEESARLLEDCVHPNLASTAGASAAGFRAHLSSPSTATAAATKQARCLLSSSIDCPRGRRGAGADLEADAAGCVRSHRSMKPCILSGGSGEKARCGSPGHQLPHQISNTSSPAASRMLDYSMQVPDAAPALTYTSSKPPSLGHHTRLFSPWRTARFNQHDADTWSSRSSADTHADGRATRAECFGGSPKQPRRSRVPHLVSTSFAALHLSSGSSLTAEHAALWRQSPPELRSWADIATPRKDRSRGTAVHAARAAAAAETPSLSHSTGLSPPRLRGLSGRSAVPTERCSEPQTTPGPLWNASGNLSSTSAANRCTRPLSNMDSAGNRVAGGATDYASNESFRLRQPAALSGTGSGGRLRSPCDGIERDLKMLRAAQRLEDHPQEQLCSYLQYRRFFDAVYGEQSASPPSSREPDTRQRSGGRTSPVALRTAAALPPSHFSVGDEVRGVSSWLRRPCGRVAHRGVSQSCSGRAAGARCAWSPLSQEPTTASTRLTNRVAWRKGRGGQPTASHNALFAARLTRLFTLEKLCRAELQRRCMEDQSVLLHHFIVEGTAALQRNNCATAPLNQHRPRFTSGMAETYAMVPTWTCIPNEVDEM</sequence>
<feature type="region of interest" description="Disordered" evidence="1">
    <location>
        <begin position="1"/>
        <end position="118"/>
    </location>
</feature>
<accession>A0A836K9J0</accession>
<feature type="region of interest" description="Disordered" evidence="1">
    <location>
        <begin position="502"/>
        <end position="535"/>
    </location>
</feature>
<dbReference type="AlphaFoldDB" id="A0A836K9J0"/>
<feature type="compositionally biased region" description="Low complexity" evidence="1">
    <location>
        <begin position="588"/>
        <end position="598"/>
    </location>
</feature>
<dbReference type="EMBL" id="JAFEUZ010000036">
    <property type="protein sequence ID" value="KAG5463897.1"/>
    <property type="molecule type" value="Genomic_DNA"/>
</dbReference>
<feature type="region of interest" description="Disordered" evidence="1">
    <location>
        <begin position="577"/>
        <end position="667"/>
    </location>
</feature>
<comment type="caution">
    <text evidence="2">The sequence shown here is derived from an EMBL/GenBank/DDBJ whole genome shotgun (WGS) entry which is preliminary data.</text>
</comment>
<keyword evidence="3" id="KW-1185">Reference proteome</keyword>
<feature type="compositionally biased region" description="Low complexity" evidence="1">
    <location>
        <begin position="102"/>
        <end position="113"/>
    </location>
</feature>
<proteinExistence type="predicted"/>
<feature type="compositionally biased region" description="Low complexity" evidence="1">
    <location>
        <begin position="22"/>
        <end position="41"/>
    </location>
</feature>
<evidence type="ECO:0000256" key="1">
    <source>
        <dbReference type="SAM" id="MobiDB-lite"/>
    </source>
</evidence>
<feature type="compositionally biased region" description="Basic and acidic residues" evidence="1">
    <location>
        <begin position="510"/>
        <end position="520"/>
    </location>
</feature>
<feature type="region of interest" description="Disordered" evidence="1">
    <location>
        <begin position="146"/>
        <end position="212"/>
    </location>
</feature>
<feature type="compositionally biased region" description="Polar residues" evidence="1">
    <location>
        <begin position="146"/>
        <end position="155"/>
    </location>
</feature>
<name>A0A836K9J0_9TRYP</name>